<name>A0A0N0P648_LEPSE</name>
<keyword evidence="3" id="KW-1185">Reference proteome</keyword>
<dbReference type="VEuPathDB" id="TriTrypDB:Lsey_0097_0030"/>
<evidence type="ECO:0000313" key="3">
    <source>
        <dbReference type="Proteomes" id="UP000038009"/>
    </source>
</evidence>
<dbReference type="OrthoDB" id="273536at2759"/>
<dbReference type="EMBL" id="LJSK01000097">
    <property type="protein sequence ID" value="KPI87216.1"/>
    <property type="molecule type" value="Genomic_DNA"/>
</dbReference>
<dbReference type="Proteomes" id="UP000038009">
    <property type="component" value="Unassembled WGS sequence"/>
</dbReference>
<protein>
    <submittedName>
        <fullName evidence="2">Uncharacterized protein</fullName>
    </submittedName>
</protein>
<proteinExistence type="predicted"/>
<sequence length="473" mass="51195">MHKTARRPAKRRKREQKQQQRPSPLPTEVGGARVVPQAPTTLQQTLAAVEAGTSSSAAACAASAKRDIRDAEKALLRYFGRARHHYNCVPLHKATAALQCASNTQAHRVPFATLFPSPTLPSPPPSQTPITEAADNTDARPRATNSDGAPSSSPPLADESPFTAPNLFLGYDRRLRQFPDFAKSCLLNTRFGNLVDGNKLYGAREVQLLDISEDVSAVWATLRIAWEDLLRRHSSSRRTALRIPLHQSICFLLCFAQSQQSMSITSSMQCIVRDAMKQCEASRTASSHIFAVVPVYIGLNAPIPSHPLSDSCVEYASGGLYTCSAVVQCFSQMKPHTCTVAPPSAGGDTRLHRLDAHIFLLSDSWLNARSVADLHSGHHRAAQAETAASIHSSFRFDSPRGEGAGSKPGAGTAKKPCLSFIPDASRSNIHVFPGVMVAQLSPTERAAFGSFLWSTMRRVCGKEGGTHAQRPSD</sequence>
<feature type="compositionally biased region" description="Pro residues" evidence="1">
    <location>
        <begin position="118"/>
        <end position="127"/>
    </location>
</feature>
<reference evidence="2 3" key="1">
    <citation type="journal article" date="2015" name="PLoS Pathog.">
        <title>Leptomonas seymouri: Adaptations to the Dixenous Life Cycle Analyzed by Genome Sequencing, Transcriptome Profiling and Co-infection with Leishmania donovani.</title>
        <authorList>
            <person name="Kraeva N."/>
            <person name="Butenko A."/>
            <person name="Hlavacova J."/>
            <person name="Kostygov A."/>
            <person name="Myskova J."/>
            <person name="Grybchuk D."/>
            <person name="Lestinova T."/>
            <person name="Votypka J."/>
            <person name="Volf P."/>
            <person name="Opperdoes F."/>
            <person name="Flegontov P."/>
            <person name="Lukes J."/>
            <person name="Yurchenko V."/>
        </authorList>
    </citation>
    <scope>NUCLEOTIDE SEQUENCE [LARGE SCALE GENOMIC DNA]</scope>
    <source>
        <strain evidence="2 3">ATCC 30220</strain>
    </source>
</reference>
<gene>
    <name evidence="2" type="ORF">ABL78_3686</name>
</gene>
<organism evidence="2 3">
    <name type="scientific">Leptomonas seymouri</name>
    <dbReference type="NCBI Taxonomy" id="5684"/>
    <lineage>
        <taxon>Eukaryota</taxon>
        <taxon>Discoba</taxon>
        <taxon>Euglenozoa</taxon>
        <taxon>Kinetoplastea</taxon>
        <taxon>Metakinetoplastina</taxon>
        <taxon>Trypanosomatida</taxon>
        <taxon>Trypanosomatidae</taxon>
        <taxon>Leishmaniinae</taxon>
        <taxon>Leptomonas</taxon>
    </lineage>
</organism>
<feature type="region of interest" description="Disordered" evidence="1">
    <location>
        <begin position="113"/>
        <end position="161"/>
    </location>
</feature>
<dbReference type="AlphaFoldDB" id="A0A0N0P648"/>
<comment type="caution">
    <text evidence="2">The sequence shown here is derived from an EMBL/GenBank/DDBJ whole genome shotgun (WGS) entry which is preliminary data.</text>
</comment>
<evidence type="ECO:0000256" key="1">
    <source>
        <dbReference type="SAM" id="MobiDB-lite"/>
    </source>
</evidence>
<dbReference type="OMA" id="RGRCLYD"/>
<feature type="compositionally biased region" description="Basic residues" evidence="1">
    <location>
        <begin position="1"/>
        <end position="15"/>
    </location>
</feature>
<evidence type="ECO:0000313" key="2">
    <source>
        <dbReference type="EMBL" id="KPI87216.1"/>
    </source>
</evidence>
<feature type="region of interest" description="Disordered" evidence="1">
    <location>
        <begin position="1"/>
        <end position="32"/>
    </location>
</feature>
<accession>A0A0N0P648</accession>